<feature type="domain" description="Timeless N-terminal" evidence="9">
    <location>
        <begin position="34"/>
        <end position="302"/>
    </location>
</feature>
<feature type="compositionally biased region" description="Acidic residues" evidence="8">
    <location>
        <begin position="1064"/>
        <end position="1076"/>
    </location>
</feature>
<dbReference type="PANTHER" id="PTHR22940:SF4">
    <property type="entry name" value="PROTEIN TIMELESS HOMOLOG"/>
    <property type="match status" value="1"/>
</dbReference>
<feature type="region of interest" description="Disordered" evidence="8">
    <location>
        <begin position="565"/>
        <end position="595"/>
    </location>
</feature>
<dbReference type="GO" id="GO:0031298">
    <property type="term" value="C:replication fork protection complex"/>
    <property type="evidence" value="ECO:0007669"/>
    <property type="project" value="TreeGrafter"/>
</dbReference>
<reference evidence="10" key="1">
    <citation type="submission" date="2023-11" db="EMBL/GenBank/DDBJ databases">
        <authorList>
            <person name="Alioto T."/>
            <person name="Alioto T."/>
            <person name="Gomez Garrido J."/>
        </authorList>
    </citation>
    <scope>NUCLEOTIDE SEQUENCE</scope>
</reference>
<evidence type="ECO:0000256" key="3">
    <source>
        <dbReference type="ARBA" id="ARBA00021529"/>
    </source>
</evidence>
<keyword evidence="5" id="KW-0539">Nucleus</keyword>
<comment type="similarity">
    <text evidence="2">Belongs to the timeless family.</text>
</comment>
<sequence>MDPFEKSTTVDPEVRAYISSLVNAVGGSSTYDNTYQVGDDAVAVLKDLQRWLRLYDEKTNRLDVKRCLAEANLVKNDLLEILALWPENVDNKHKAKLALACLELLVPLTWPLALEGENATVNHHRHVPYLQLAQVGYKRAVLHFEYAKILRTAVRVGLPAMAQPRRERSRRDEGIIKLVLYFFRNIAMITQPQRLPSQGDENEISRSATIEAFQQQDIFSVLLTIGSGMNDEFQEQDVIMLEILFHLVKGIDARKLFMKKEQVANEETQELKTLLQKEKAMHNSYNKHAPTRHNRFGTMIWVKRDEMKMSTVSGQSTITDESTTLHQMDRSKKWNKPQYRGKLAQEFDENSDFGSQGQLSENAKHHLRRFVEDFLDSSFNPLFASLRKAIEREADRVQDTRHHKQYFYLISWFLSAEASRRDQSRRESTWNADRATHVNPEDNTFAYIAAVLDQETFVLLNRQMQTAFDNKNWQDLQATLLCFTQILLTVQSMAQSKDEEDQEIAENIQNRIFYEEGTHDRMVQILRGYTHQGFAYLDAVTECVHVFVRMLENYSKQNVDLQIRSKRRARKRKKQQSGDGEGGDDPEENAGDVEDAHRAVSERKFDFARFSAKFLSQPCVNTFIALTHYHRDLTPVQLKRAHRYFYRLAFKHELAVLLFRADILHLFHRLIKGPEGLDPAMEGFRDWEQLVQQVFRRCIKWMERDTEGQGWKEAMVVEMLFSKIPATVFYLQNGFEKAVEKRPPRPPAELELKASVVEDQRIGVAVSVMIEQAKADAVGWVKKQLENAATERQAWEDEQAARAGVMDETEDGAAPEPISPPSIFITPDTDERKTALFKDKHLRLLLTTLGIQRLGLAEDVDASWIIPPELNFSLLNEALDQIKKAEFDPPTFKDDKNAEDFIRSKASARRNASFSDSDSEGEGAGSGGDLDEAMFPPNIREKRRKRDDAGDRPKKRRKRDATELTEEEADAKRKAKEKKDSEKNAKIKSKLFITDSDDETDEERDAEFFRQERERKEQTAGVIRKTLIKQVKNAQKEEKNSKGKKSKAAKDQARNAKASLGDGSGDDDEDDDEDMQDAGSASSAKVPIVLSDNDPSSSELEEESDKADESDDDGVQAGKKKETPSTSPTPAKDASSPPLKEVSANAAHAMPVESDDEDDDVRITKPAARRNVRAGFILEDSDDE</sequence>
<proteinExistence type="inferred from homology"/>
<evidence type="ECO:0000256" key="7">
    <source>
        <dbReference type="ARBA" id="ARBA00023306"/>
    </source>
</evidence>
<protein>
    <recommendedName>
        <fullName evidence="3">Topoisomerase 1-associated factor 1</fullName>
    </recommendedName>
</protein>
<comment type="subcellular location">
    <subcellularLocation>
        <location evidence="1">Nucleus</location>
    </subcellularLocation>
</comment>
<feature type="compositionally biased region" description="Acidic residues" evidence="8">
    <location>
        <begin position="1099"/>
        <end position="1114"/>
    </location>
</feature>
<keyword evidence="6" id="KW-0469">Meiosis</keyword>
<evidence type="ECO:0000313" key="10">
    <source>
        <dbReference type="EMBL" id="CAK3922027.1"/>
    </source>
</evidence>
<dbReference type="GO" id="GO:0000076">
    <property type="term" value="P:DNA replication checkpoint signaling"/>
    <property type="evidence" value="ECO:0007669"/>
    <property type="project" value="TreeGrafter"/>
</dbReference>
<dbReference type="InterPro" id="IPR044998">
    <property type="entry name" value="Timeless"/>
</dbReference>
<dbReference type="Proteomes" id="UP001296104">
    <property type="component" value="Unassembled WGS sequence"/>
</dbReference>
<feature type="region of interest" description="Disordered" evidence="8">
    <location>
        <begin position="903"/>
        <end position="1166"/>
    </location>
</feature>
<evidence type="ECO:0000256" key="5">
    <source>
        <dbReference type="ARBA" id="ARBA00023242"/>
    </source>
</evidence>
<dbReference type="GO" id="GO:0006281">
    <property type="term" value="P:DNA repair"/>
    <property type="evidence" value="ECO:0007669"/>
    <property type="project" value="TreeGrafter"/>
</dbReference>
<dbReference type="EMBL" id="CAVMBE010000012">
    <property type="protein sequence ID" value="CAK3922027.1"/>
    <property type="molecule type" value="Genomic_DNA"/>
</dbReference>
<dbReference type="GO" id="GO:0043111">
    <property type="term" value="P:replication fork arrest"/>
    <property type="evidence" value="ECO:0007669"/>
    <property type="project" value="TreeGrafter"/>
</dbReference>
<dbReference type="AlphaFoldDB" id="A0AAI8YVK2"/>
<feature type="compositionally biased region" description="Basic and acidic residues" evidence="8">
    <location>
        <begin position="1006"/>
        <end position="1018"/>
    </location>
</feature>
<evidence type="ECO:0000256" key="2">
    <source>
        <dbReference type="ARBA" id="ARBA00008174"/>
    </source>
</evidence>
<name>A0AAI8YVK2_9PEZI</name>
<accession>A0AAI8YVK2</accession>
<dbReference type="GO" id="GO:0003677">
    <property type="term" value="F:DNA binding"/>
    <property type="evidence" value="ECO:0007669"/>
    <property type="project" value="TreeGrafter"/>
</dbReference>
<evidence type="ECO:0000313" key="11">
    <source>
        <dbReference type="Proteomes" id="UP001296104"/>
    </source>
</evidence>
<feature type="compositionally biased region" description="Basic residues" evidence="8">
    <location>
        <begin position="565"/>
        <end position="575"/>
    </location>
</feature>
<keyword evidence="7" id="KW-0131">Cell cycle</keyword>
<evidence type="ECO:0000256" key="8">
    <source>
        <dbReference type="SAM" id="MobiDB-lite"/>
    </source>
</evidence>
<keyword evidence="4" id="KW-0236">DNA replication inhibitor</keyword>
<dbReference type="Pfam" id="PF04821">
    <property type="entry name" value="TIMELESS"/>
    <property type="match status" value="1"/>
</dbReference>
<feature type="compositionally biased region" description="Acidic residues" evidence="8">
    <location>
        <begin position="995"/>
        <end position="1005"/>
    </location>
</feature>
<feature type="region of interest" description="Disordered" evidence="8">
    <location>
        <begin position="791"/>
        <end position="825"/>
    </location>
</feature>
<gene>
    <name evidence="10" type="ORF">LECACI_7A002791</name>
</gene>
<evidence type="ECO:0000259" key="9">
    <source>
        <dbReference type="Pfam" id="PF04821"/>
    </source>
</evidence>
<dbReference type="GO" id="GO:0051321">
    <property type="term" value="P:meiotic cell cycle"/>
    <property type="evidence" value="ECO:0007669"/>
    <property type="project" value="UniProtKB-KW"/>
</dbReference>
<evidence type="ECO:0000256" key="6">
    <source>
        <dbReference type="ARBA" id="ARBA00023254"/>
    </source>
</evidence>
<evidence type="ECO:0000256" key="1">
    <source>
        <dbReference type="ARBA" id="ARBA00004123"/>
    </source>
</evidence>
<evidence type="ECO:0000256" key="4">
    <source>
        <dbReference type="ARBA" id="ARBA00022880"/>
    </source>
</evidence>
<dbReference type="PANTHER" id="PTHR22940">
    <property type="entry name" value="TIMEOUT/TIMELESS-2"/>
    <property type="match status" value="1"/>
</dbReference>
<dbReference type="InterPro" id="IPR006906">
    <property type="entry name" value="Timeless_N"/>
</dbReference>
<keyword evidence="11" id="KW-1185">Reference proteome</keyword>
<feature type="compositionally biased region" description="Acidic residues" evidence="8">
    <location>
        <begin position="581"/>
        <end position="593"/>
    </location>
</feature>
<comment type="caution">
    <text evidence="10">The sequence shown here is derived from an EMBL/GenBank/DDBJ whole genome shotgun (WGS) entry which is preliminary data.</text>
</comment>
<organism evidence="10 11">
    <name type="scientific">Lecanosticta acicola</name>
    <dbReference type="NCBI Taxonomy" id="111012"/>
    <lineage>
        <taxon>Eukaryota</taxon>
        <taxon>Fungi</taxon>
        <taxon>Dikarya</taxon>
        <taxon>Ascomycota</taxon>
        <taxon>Pezizomycotina</taxon>
        <taxon>Dothideomycetes</taxon>
        <taxon>Dothideomycetidae</taxon>
        <taxon>Mycosphaerellales</taxon>
        <taxon>Mycosphaerellaceae</taxon>
        <taxon>Lecanosticta</taxon>
    </lineage>
</organism>